<name>A0A7K4NN08_9ARCH</name>
<dbReference type="Proteomes" id="UP000529843">
    <property type="component" value="Unassembled WGS sequence"/>
</dbReference>
<dbReference type="EMBL" id="JACAST010000074">
    <property type="protein sequence ID" value="NWK02721.1"/>
    <property type="molecule type" value="Genomic_DNA"/>
</dbReference>
<proteinExistence type="predicted"/>
<evidence type="ECO:0000313" key="2">
    <source>
        <dbReference type="Proteomes" id="UP000529843"/>
    </source>
</evidence>
<dbReference type="AlphaFoldDB" id="A0A7K4NN08"/>
<evidence type="ECO:0000313" key="1">
    <source>
        <dbReference type="EMBL" id="NWK02721.1"/>
    </source>
</evidence>
<gene>
    <name evidence="1" type="ORF">HX804_05440</name>
</gene>
<sequence>MNEILDNIKFNEYAKIQLEQQTERSGNYERKLSHHTKMIEIWKDREQKLREQMSDMEEQK</sequence>
<reference evidence="1 2" key="1">
    <citation type="journal article" date="2019" name="Environ. Microbiol.">
        <title>Genomics insights into ecotype formation of ammonia-oxidizing archaea in the deep ocean.</title>
        <authorList>
            <person name="Wang Y."/>
            <person name="Huang J.M."/>
            <person name="Cui G.J."/>
            <person name="Nunoura T."/>
            <person name="Takaki Y."/>
            <person name="Li W.L."/>
            <person name="Li J."/>
            <person name="Gao Z.M."/>
            <person name="Takai K."/>
            <person name="Zhang A.Q."/>
            <person name="Stepanauskas R."/>
        </authorList>
    </citation>
    <scope>NUCLEOTIDE SEQUENCE [LARGE SCALE GENOMIC DNA]</scope>
    <source>
        <strain evidence="1 2">N8</strain>
    </source>
</reference>
<accession>A0A7K4NN08</accession>
<organism evidence="1 2">
    <name type="scientific">Marine Group I thaumarchaeote</name>
    <dbReference type="NCBI Taxonomy" id="2511932"/>
    <lineage>
        <taxon>Archaea</taxon>
        <taxon>Nitrososphaerota</taxon>
        <taxon>Marine Group I</taxon>
    </lineage>
</organism>
<protein>
    <submittedName>
        <fullName evidence="1">Uncharacterized protein</fullName>
    </submittedName>
</protein>
<comment type="caution">
    <text evidence="1">The sequence shown here is derived from an EMBL/GenBank/DDBJ whole genome shotgun (WGS) entry which is preliminary data.</text>
</comment>